<evidence type="ECO:0000313" key="3">
    <source>
        <dbReference type="WBParaSite" id="PSU_v2.g19595.t1"/>
    </source>
</evidence>
<evidence type="ECO:0000313" key="2">
    <source>
        <dbReference type="Proteomes" id="UP000887577"/>
    </source>
</evidence>
<name>A0A914YL34_9BILA</name>
<accession>A0A914YL34</accession>
<dbReference type="AlphaFoldDB" id="A0A914YL34"/>
<dbReference type="Proteomes" id="UP000887577">
    <property type="component" value="Unplaced"/>
</dbReference>
<keyword evidence="2" id="KW-1185">Reference proteome</keyword>
<feature type="compositionally biased region" description="Basic residues" evidence="1">
    <location>
        <begin position="66"/>
        <end position="76"/>
    </location>
</feature>
<proteinExistence type="predicted"/>
<sequence>MKLQHVPTLDSHQLHEPSDVCDVMEELSPLALGFKGILHAGESSSNVAAQHPPPAQHSHAPPQHFKFNRPKKKSTV</sequence>
<feature type="region of interest" description="Disordered" evidence="1">
    <location>
        <begin position="43"/>
        <end position="76"/>
    </location>
</feature>
<protein>
    <submittedName>
        <fullName evidence="3">Uncharacterized protein</fullName>
    </submittedName>
</protein>
<reference evidence="3" key="1">
    <citation type="submission" date="2022-11" db="UniProtKB">
        <authorList>
            <consortium name="WormBaseParasite"/>
        </authorList>
    </citation>
    <scope>IDENTIFICATION</scope>
</reference>
<organism evidence="2 3">
    <name type="scientific">Panagrolaimus superbus</name>
    <dbReference type="NCBI Taxonomy" id="310955"/>
    <lineage>
        <taxon>Eukaryota</taxon>
        <taxon>Metazoa</taxon>
        <taxon>Ecdysozoa</taxon>
        <taxon>Nematoda</taxon>
        <taxon>Chromadorea</taxon>
        <taxon>Rhabditida</taxon>
        <taxon>Tylenchina</taxon>
        <taxon>Panagrolaimomorpha</taxon>
        <taxon>Panagrolaimoidea</taxon>
        <taxon>Panagrolaimidae</taxon>
        <taxon>Panagrolaimus</taxon>
    </lineage>
</organism>
<dbReference type="WBParaSite" id="PSU_v2.g19595.t1">
    <property type="protein sequence ID" value="PSU_v2.g19595.t1"/>
    <property type="gene ID" value="PSU_v2.g19595"/>
</dbReference>
<evidence type="ECO:0000256" key="1">
    <source>
        <dbReference type="SAM" id="MobiDB-lite"/>
    </source>
</evidence>